<gene>
    <name evidence="1" type="ORF">EZV62_008983</name>
</gene>
<comment type="caution">
    <text evidence="1">The sequence shown here is derived from an EMBL/GenBank/DDBJ whole genome shotgun (WGS) entry which is preliminary data.</text>
</comment>
<keyword evidence="2" id="KW-1185">Reference proteome</keyword>
<dbReference type="Proteomes" id="UP000323000">
    <property type="component" value="Chromosome 3"/>
</dbReference>
<accession>A0A5C7IF94</accession>
<name>A0A5C7IF94_9ROSI</name>
<sequence>MVLGSGFVQIKLWHQPKLNLVNDKELKEGKTVIFNFFEGFGDKVVGENLDKVKRTNDKVSLVSIAKLAFDVRKDKVGSCLNQINSWREGCWLNFKNFKMGYYREGFVGPIRSGKSNGRNEDRKKWKASKATVDAVCAICFLKFLAGKP</sequence>
<evidence type="ECO:0000313" key="1">
    <source>
        <dbReference type="EMBL" id="TXG67708.1"/>
    </source>
</evidence>
<dbReference type="AlphaFoldDB" id="A0A5C7IF94"/>
<proteinExistence type="predicted"/>
<organism evidence="1 2">
    <name type="scientific">Acer yangbiense</name>
    <dbReference type="NCBI Taxonomy" id="1000413"/>
    <lineage>
        <taxon>Eukaryota</taxon>
        <taxon>Viridiplantae</taxon>
        <taxon>Streptophyta</taxon>
        <taxon>Embryophyta</taxon>
        <taxon>Tracheophyta</taxon>
        <taxon>Spermatophyta</taxon>
        <taxon>Magnoliopsida</taxon>
        <taxon>eudicotyledons</taxon>
        <taxon>Gunneridae</taxon>
        <taxon>Pentapetalae</taxon>
        <taxon>rosids</taxon>
        <taxon>malvids</taxon>
        <taxon>Sapindales</taxon>
        <taxon>Sapindaceae</taxon>
        <taxon>Hippocastanoideae</taxon>
        <taxon>Acereae</taxon>
        <taxon>Acer</taxon>
    </lineage>
</organism>
<dbReference type="EMBL" id="VAHF01000003">
    <property type="protein sequence ID" value="TXG67708.1"/>
    <property type="molecule type" value="Genomic_DNA"/>
</dbReference>
<evidence type="ECO:0000313" key="2">
    <source>
        <dbReference type="Proteomes" id="UP000323000"/>
    </source>
</evidence>
<reference evidence="2" key="1">
    <citation type="journal article" date="2019" name="Gigascience">
        <title>De novo genome assembly of the endangered Acer yangbiense, a plant species with extremely small populations endemic to Yunnan Province, China.</title>
        <authorList>
            <person name="Yang J."/>
            <person name="Wariss H.M."/>
            <person name="Tao L."/>
            <person name="Zhang R."/>
            <person name="Yun Q."/>
            <person name="Hollingsworth P."/>
            <person name="Dao Z."/>
            <person name="Luo G."/>
            <person name="Guo H."/>
            <person name="Ma Y."/>
            <person name="Sun W."/>
        </authorList>
    </citation>
    <scope>NUCLEOTIDE SEQUENCE [LARGE SCALE GENOMIC DNA]</scope>
    <source>
        <strain evidence="2">cv. Malutang</strain>
    </source>
</reference>
<protein>
    <submittedName>
        <fullName evidence="1">Uncharacterized protein</fullName>
    </submittedName>
</protein>
<dbReference type="OrthoDB" id="10503325at2759"/>